<proteinExistence type="predicted"/>
<keyword evidence="5" id="KW-1185">Reference proteome</keyword>
<organism evidence="4 5">
    <name type="scientific">Dyella japonica</name>
    <dbReference type="NCBI Taxonomy" id="231455"/>
    <lineage>
        <taxon>Bacteria</taxon>
        <taxon>Pseudomonadati</taxon>
        <taxon>Pseudomonadota</taxon>
        <taxon>Gammaproteobacteria</taxon>
        <taxon>Lysobacterales</taxon>
        <taxon>Rhodanobacteraceae</taxon>
        <taxon>Dyella</taxon>
    </lineage>
</organism>
<feature type="domain" description="Peptidase S9 prolyl oligopeptidase catalytic" evidence="3">
    <location>
        <begin position="452"/>
        <end position="662"/>
    </location>
</feature>
<dbReference type="Proteomes" id="UP001549184">
    <property type="component" value="Unassembled WGS sequence"/>
</dbReference>
<protein>
    <submittedName>
        <fullName evidence="4">Dienelactone hydrolase</fullName>
    </submittedName>
</protein>
<dbReference type="PANTHER" id="PTHR42776">
    <property type="entry name" value="SERINE PEPTIDASE S9 FAMILY MEMBER"/>
    <property type="match status" value="1"/>
</dbReference>
<dbReference type="EMBL" id="JBEPMU010000003">
    <property type="protein sequence ID" value="MET3652815.1"/>
    <property type="molecule type" value="Genomic_DNA"/>
</dbReference>
<evidence type="ECO:0000256" key="1">
    <source>
        <dbReference type="ARBA" id="ARBA00022801"/>
    </source>
</evidence>
<dbReference type="PROSITE" id="PS51257">
    <property type="entry name" value="PROKAR_LIPOPROTEIN"/>
    <property type="match status" value="1"/>
</dbReference>
<name>A0ABV2JVE6_9GAMM</name>
<evidence type="ECO:0000256" key="2">
    <source>
        <dbReference type="SAM" id="SignalP"/>
    </source>
</evidence>
<dbReference type="SUPFAM" id="SSF53474">
    <property type="entry name" value="alpha/beta-Hydrolases"/>
    <property type="match status" value="1"/>
</dbReference>
<feature type="signal peptide" evidence="2">
    <location>
        <begin position="1"/>
        <end position="23"/>
    </location>
</feature>
<reference evidence="4 5" key="1">
    <citation type="submission" date="2024-06" db="EMBL/GenBank/DDBJ databases">
        <title>Sorghum-associated microbial communities from plants grown in Nebraska, USA.</title>
        <authorList>
            <person name="Schachtman D."/>
        </authorList>
    </citation>
    <scope>NUCLEOTIDE SEQUENCE [LARGE SCALE GENOMIC DNA]</scope>
    <source>
        <strain evidence="4 5">1073</strain>
    </source>
</reference>
<dbReference type="InterPro" id="IPR001375">
    <property type="entry name" value="Peptidase_S9_cat"/>
</dbReference>
<dbReference type="Pfam" id="PF00326">
    <property type="entry name" value="Peptidase_S9"/>
    <property type="match status" value="1"/>
</dbReference>
<dbReference type="Gene3D" id="3.40.50.1820">
    <property type="entry name" value="alpha/beta hydrolase"/>
    <property type="match status" value="1"/>
</dbReference>
<sequence>MAALIRTALMAAFLVACVAPTQATCAESAASTLPTVADFVRPPEFTDVQLAPDGKHIAALVPKPDTPYENMLAIIDTATAKPVASVRSGSRTMIGHYQWANEHRLVMALALRIDSLEKPSDTGELIAFDADGSRGTYLFGWRGGTYGDSNHMLRGGRVREAYARQIDGAPIQDGRYALVQTQPFTDDPAGSVPSIERLDVVNGDSKRVIGGPAPNTDIVLDHLGEPRAASGGTYHQPKLWVREAGKDWTLFNDATKTHVSIEPVSFARDNRRLYVRVTHDEGPRSLEMLDLQTGQRSLVYRGDFSDPGAVLATADHQDIYGVVTNDGVRRVHYIDPDSREAQISEAVGKSFPGQLVRLTSFTDDGKLAIVDVSSDRDPGDYYLFDLNKQQARYLFSERRWLPPKQMHLMTPIELSARDDVTLHGYLTEPSGHGPFPLVVLPHGGPHGIADRWHFDEETQLLASRGYAVLQVNYRGSGGFGSQFEARGYREWGLTMQDDLTDATRWAIREGHADARRICIYGASYGGYAALEGVVREPELYRCAVGYAGVYDLRIQLDKSDTHRSDAGADYLKTVLGDDRADLLRRSPVAGADRIKANLLLIHGGLDARAPYAHFRAFTSALDKQGKHYESLTEPQEGHGFFLQEHRLALYDKLLDFLDRNIGPASNGAATSAAP</sequence>
<dbReference type="InterPro" id="IPR029058">
    <property type="entry name" value="AB_hydrolase_fold"/>
</dbReference>
<dbReference type="PANTHER" id="PTHR42776:SF27">
    <property type="entry name" value="DIPEPTIDYL PEPTIDASE FAMILY MEMBER 6"/>
    <property type="match status" value="1"/>
</dbReference>
<evidence type="ECO:0000313" key="4">
    <source>
        <dbReference type="EMBL" id="MET3652815.1"/>
    </source>
</evidence>
<evidence type="ECO:0000259" key="3">
    <source>
        <dbReference type="Pfam" id="PF00326"/>
    </source>
</evidence>
<comment type="caution">
    <text evidence="4">The sequence shown here is derived from an EMBL/GenBank/DDBJ whole genome shotgun (WGS) entry which is preliminary data.</text>
</comment>
<keyword evidence="1 4" id="KW-0378">Hydrolase</keyword>
<dbReference type="SUPFAM" id="SSF82171">
    <property type="entry name" value="DPP6 N-terminal domain-like"/>
    <property type="match status" value="1"/>
</dbReference>
<evidence type="ECO:0000313" key="5">
    <source>
        <dbReference type="Proteomes" id="UP001549184"/>
    </source>
</evidence>
<feature type="chain" id="PRO_5045611030" evidence="2">
    <location>
        <begin position="24"/>
        <end position="674"/>
    </location>
</feature>
<gene>
    <name evidence="4" type="ORF">ABIC75_002547</name>
</gene>
<dbReference type="RefSeq" id="WP_354014203.1">
    <property type="nucleotide sequence ID" value="NZ_JBEPMU010000003.1"/>
</dbReference>
<keyword evidence="2" id="KW-0732">Signal</keyword>
<accession>A0ABV2JVE6</accession>
<dbReference type="GO" id="GO:0016787">
    <property type="term" value="F:hydrolase activity"/>
    <property type="evidence" value="ECO:0007669"/>
    <property type="project" value="UniProtKB-KW"/>
</dbReference>